<keyword evidence="1" id="KW-0472">Membrane</keyword>
<feature type="transmembrane region" description="Helical" evidence="1">
    <location>
        <begin position="23"/>
        <end position="47"/>
    </location>
</feature>
<reference evidence="2 3" key="1">
    <citation type="submission" date="2023-11" db="EMBL/GenBank/DDBJ databases">
        <title>Bacillus jintuensis, isolated from a mudflat on the Beibu Gulf coast.</title>
        <authorList>
            <person name="Li M."/>
        </authorList>
    </citation>
    <scope>NUCLEOTIDE SEQUENCE [LARGE SCALE GENOMIC DNA]</scope>
    <source>
        <strain evidence="2 3">31A1R</strain>
    </source>
</reference>
<evidence type="ECO:0000256" key="1">
    <source>
        <dbReference type="SAM" id="Phobius"/>
    </source>
</evidence>
<dbReference type="Proteomes" id="UP001290455">
    <property type="component" value="Unassembled WGS sequence"/>
</dbReference>
<name>A0ABU5J0T4_9BACI</name>
<dbReference type="EMBL" id="JAXOFX010000009">
    <property type="protein sequence ID" value="MDZ5472960.1"/>
    <property type="molecule type" value="Genomic_DNA"/>
</dbReference>
<organism evidence="2 3">
    <name type="scientific">Robertmurraya mangrovi</name>
    <dbReference type="NCBI Taxonomy" id="3098077"/>
    <lineage>
        <taxon>Bacteria</taxon>
        <taxon>Bacillati</taxon>
        <taxon>Bacillota</taxon>
        <taxon>Bacilli</taxon>
        <taxon>Bacillales</taxon>
        <taxon>Bacillaceae</taxon>
        <taxon>Robertmurraya</taxon>
    </lineage>
</organism>
<protein>
    <submittedName>
        <fullName evidence="2">Uncharacterized protein</fullName>
    </submittedName>
</protein>
<gene>
    <name evidence="2" type="ORF">SM124_14675</name>
</gene>
<evidence type="ECO:0000313" key="2">
    <source>
        <dbReference type="EMBL" id="MDZ5472960.1"/>
    </source>
</evidence>
<keyword evidence="1" id="KW-0812">Transmembrane</keyword>
<keyword evidence="3" id="KW-1185">Reference proteome</keyword>
<dbReference type="RefSeq" id="WP_322447255.1">
    <property type="nucleotide sequence ID" value="NZ_JAXOFX010000009.1"/>
</dbReference>
<evidence type="ECO:0000313" key="3">
    <source>
        <dbReference type="Proteomes" id="UP001290455"/>
    </source>
</evidence>
<keyword evidence="1" id="KW-1133">Transmembrane helix</keyword>
<proteinExistence type="predicted"/>
<sequence length="48" mass="5378">MVRFVDDLAGAIYDIIKFIIQSVGYLLAGGIIVAIPMYLIVWLFGLFQ</sequence>
<accession>A0ABU5J0T4</accession>
<comment type="caution">
    <text evidence="2">The sequence shown here is derived from an EMBL/GenBank/DDBJ whole genome shotgun (WGS) entry which is preliminary data.</text>
</comment>